<dbReference type="RefSeq" id="WP_058522777.1">
    <property type="nucleotide sequence ID" value="NZ_CAAAHV010000023.1"/>
</dbReference>
<reference evidence="2 4" key="1">
    <citation type="submission" date="2015-11" db="EMBL/GenBank/DDBJ databases">
        <title>Genomic analysis of 38 Legionella species identifies large and diverse effector repertoires.</title>
        <authorList>
            <person name="Burstein D."/>
            <person name="Amaro F."/>
            <person name="Zusman T."/>
            <person name="Lifshitz Z."/>
            <person name="Cohen O."/>
            <person name="Gilbert J.A."/>
            <person name="Pupko T."/>
            <person name="Shuman H.A."/>
            <person name="Segal G."/>
        </authorList>
    </citation>
    <scope>NUCLEOTIDE SEQUENCE [LARGE SCALE GENOMIC DNA]</scope>
    <source>
        <strain evidence="2 4">CDC#1407-AL-14</strain>
    </source>
</reference>
<keyword evidence="4" id="KW-1185">Reference proteome</keyword>
<dbReference type="Proteomes" id="UP000054735">
    <property type="component" value="Unassembled WGS sequence"/>
</dbReference>
<evidence type="ECO:0000313" key="3">
    <source>
        <dbReference type="EMBL" id="STX31778.1"/>
    </source>
</evidence>
<accession>A0A378I991</accession>
<proteinExistence type="predicted"/>
<sequence>MDKQQQLLFNSIETIFPQLIEDFEAAGPAHTLHEKAIHAYTIHSFKLLRSVFQSENPLAALENALIENWKVITGNLLCYTALPHHPVTRIWCDAAKVVASNKPHAENGEPANPLLFLIPSLQCVESVHDDYPYLTPALNEANEWDIDLVNILSTHILNDAGTHLLPLRAMLVFDENAGSPTIYNPYIDDNTEPGSVEMSKDEIYRLSKHCLESQTIYEAKQRLDALTLDNGNLLGQLNLLRQKMRENSVHGVGKEFTAGQFFDKNIYDFLAWYDHLDNHSEEPGAIRAFIQKIRNFTSPSVRAFDKELISKIITTATNLPSEFQNYIAPLKPLLNMEEPDQEQLEQARQVIYDVLLKLGIITNKSAAGVDIPPAVEGLLLKLRKYAFKKSNQEDPNTCLKILGDQLEELIKKHAPELSKIGISNERKKLLIAEVVQSFRDAKTALKDKLNLKQPLDGRDKLNLTSGLRSYFSLKLSFNHPQDFEVLELLGEDEIASICADWEIADSLLKSENTEPLVLFALTTSPAKMNALLTALSQSLLHRERKILDRLVPLLIHLLSALDTEKCQAICQQLKPYLIKLFIQKTGKFSNSLRELDSDKRSVVLNSIKDELPKAIKTLPSFCKIYSSRILKDTPLKQSLFEDMKARLPKLPKDIKETTRLYGTLLPDHRTIIFPQGLKDKLENIKTLKGFISLYGSLSPEEAANLFSEYKQHLRGWIETSRNLLDVYKALATEHFNELLDTLEIGKLKKIDTPAQIYTTLRDKYWIPIPHRYLSLLIPLTDEDNIWTYEFLRHAIEPVVTEQLRLVNKAIAPVRLTAVAEITSEHEEKLGEEQRQFLLKSREQVASLFSKVQKRLPEFGLDTVYSLSSVLQSINPEQREFLFSQFILPNLGTIVDSAESWNILLSNLSVSQRQTVNDFVYRRKLLPKMFVRASDVICGPFKYLSEKQRLDIFQTFKYRLTQSIHSFYDLSNFISNNALSKKECGALFEIFKDGMTGWTDKNAQRITVILAHLDDNKRNDAFKLLERFIHKRIVYLSDLISISVYLSKAQIRRIMPKLELTHSKYSMSGTLESLEKLEPTERQLVLDTIFDILPASIDTLDDFISLSIYLTPEQCRRLFLAVLDKISSSFTTINSYVELLKKLDVQQACLVFPELVQILTKQTAQIIFCSMLECFNAEQEKFIAFCNNQRFPLSYWLWSVADVIFFMKRRMSLDIKLFLEVAAPSLAALNLSTQDCDELIYCLPQGELLTLAKYMPALRESMGIESPGRNPQSFFNGYKRRAGAEGPSPAKRFRLTESSEIATSSTEKTPDDSFSAQASQQTLLHDLFPDIAIETDEKSGMDYGF</sequence>
<reference evidence="3 5" key="2">
    <citation type="submission" date="2018-06" db="EMBL/GenBank/DDBJ databases">
        <authorList>
            <consortium name="Pathogen Informatics"/>
            <person name="Doyle S."/>
        </authorList>
    </citation>
    <scope>NUCLEOTIDE SEQUENCE [LARGE SCALE GENOMIC DNA]</scope>
    <source>
        <strain evidence="3 5">NCTC12437</strain>
    </source>
</reference>
<name>A0A378I991_9GAMM</name>
<evidence type="ECO:0000313" key="2">
    <source>
        <dbReference type="EMBL" id="KTC74877.1"/>
    </source>
</evidence>
<organism evidence="3 5">
    <name type="scientific">Legionella birminghamensis</name>
    <dbReference type="NCBI Taxonomy" id="28083"/>
    <lineage>
        <taxon>Bacteria</taxon>
        <taxon>Pseudomonadati</taxon>
        <taxon>Pseudomonadota</taxon>
        <taxon>Gammaproteobacteria</taxon>
        <taxon>Legionellales</taxon>
        <taxon>Legionellaceae</taxon>
        <taxon>Legionella</taxon>
    </lineage>
</organism>
<feature type="compositionally biased region" description="Low complexity" evidence="1">
    <location>
        <begin position="1295"/>
        <end position="1306"/>
    </location>
</feature>
<dbReference type="EMBL" id="LNXT01000007">
    <property type="protein sequence ID" value="KTC74877.1"/>
    <property type="molecule type" value="Genomic_DNA"/>
</dbReference>
<feature type="region of interest" description="Disordered" evidence="1">
    <location>
        <begin position="1267"/>
        <end position="1317"/>
    </location>
</feature>
<dbReference type="OrthoDB" id="5648459at2"/>
<evidence type="ECO:0000313" key="4">
    <source>
        <dbReference type="Proteomes" id="UP000054735"/>
    </source>
</evidence>
<evidence type="ECO:0000256" key="1">
    <source>
        <dbReference type="SAM" id="MobiDB-lite"/>
    </source>
</evidence>
<dbReference type="EMBL" id="UGNW01000001">
    <property type="protein sequence ID" value="STX31778.1"/>
    <property type="molecule type" value="Genomic_DNA"/>
</dbReference>
<gene>
    <name evidence="2" type="ORF">Lbir_0667</name>
    <name evidence="3" type="ORF">NCTC12437_01552</name>
</gene>
<evidence type="ECO:0000313" key="5">
    <source>
        <dbReference type="Proteomes" id="UP000255066"/>
    </source>
</evidence>
<dbReference type="Proteomes" id="UP000255066">
    <property type="component" value="Unassembled WGS sequence"/>
</dbReference>
<protein>
    <submittedName>
        <fullName evidence="3">Uncharacterized protein</fullName>
    </submittedName>
</protein>